<dbReference type="EMBL" id="GG662331">
    <property type="protein sequence ID" value="EAS05742.1"/>
    <property type="molecule type" value="Genomic_DNA"/>
</dbReference>
<protein>
    <submittedName>
        <fullName evidence="1">Uncharacterized protein</fullName>
    </submittedName>
</protein>
<organism evidence="1 2">
    <name type="scientific">Tetrahymena thermophila (strain SB210)</name>
    <dbReference type="NCBI Taxonomy" id="312017"/>
    <lineage>
        <taxon>Eukaryota</taxon>
        <taxon>Sar</taxon>
        <taxon>Alveolata</taxon>
        <taxon>Ciliophora</taxon>
        <taxon>Intramacronucleata</taxon>
        <taxon>Oligohymenophorea</taxon>
        <taxon>Hymenostomatida</taxon>
        <taxon>Tetrahymenina</taxon>
        <taxon>Tetrahymenidae</taxon>
        <taxon>Tetrahymena</taxon>
    </lineage>
</organism>
<dbReference type="RefSeq" id="XP_001025987.1">
    <property type="nucleotide sequence ID" value="XM_001025987.1"/>
</dbReference>
<evidence type="ECO:0000313" key="2">
    <source>
        <dbReference type="Proteomes" id="UP000009168"/>
    </source>
</evidence>
<gene>
    <name evidence="1" type="ORF">TTHERM_01040830</name>
</gene>
<accession>Q24DA3</accession>
<dbReference type="HOGENOM" id="CLU_036866_0_0_1"/>
<dbReference type="AlphaFoldDB" id="Q24DA3"/>
<dbReference type="KEGG" id="tet:TTHERM_01040830"/>
<dbReference type="GeneID" id="7837618"/>
<dbReference type="Proteomes" id="UP000009168">
    <property type="component" value="Unassembled WGS sequence"/>
</dbReference>
<dbReference type="InParanoid" id="Q24DA3"/>
<sequence length="575" mass="67926">MDRIINNSQNFDQILCQKHNLPCLYLQVDSDNSDDIYVCSDCIYENNNFRKCLAFQDIKYKKDDKVLVNWPILDEPKLIKQIKQLYQYQGDQNLIQNNITDFFNDLQNEIEQTLQKQKKNMLIYADGISEKVNQLFEYYQEIAQFDALKNIIDSNTQKQQKADQILQIFKTNKQNQENYKNKIQQELSQLNQQQIIDLNVLKSFKDSILSQIELIDGKYLSNLQLFSQKNNILIEEFKKQQQNQNILLKENENLYTLLNLIANKTNNCNENYLKSVKSELLKIQDLINVLNIEKHVFQQGKKQIQIGLEKLSQDQIECIETLVNKTLDLNEQYQQLKEDEDNNMSISSKLQPSSYLVYNQMDNVLTKQKQESISKLLRRFPIFEIEQLVKPCKLEVEISNWGNYNTNGKQSYDNEGNYKFEIVKQGVFIFYMKIKQDCLYRIVINLELKHSDRYLFIGLVGKSHKDQKYIHDNSIINSFTTGSVYGDVGVSKVIKGKCLRDVKYPEEYNQIEITFCVKNKMFQVSDYPKRENINEINDAKINLIDINQEYYLGFQLFYDKESLTILECEELQCQN</sequence>
<name>Q24DA3_TETTS</name>
<reference evidence="2" key="1">
    <citation type="journal article" date="2006" name="PLoS Biol.">
        <title>Macronuclear genome sequence of the ciliate Tetrahymena thermophila, a model eukaryote.</title>
        <authorList>
            <person name="Eisen J.A."/>
            <person name="Coyne R.S."/>
            <person name="Wu M."/>
            <person name="Wu D."/>
            <person name="Thiagarajan M."/>
            <person name="Wortman J.R."/>
            <person name="Badger J.H."/>
            <person name="Ren Q."/>
            <person name="Amedeo P."/>
            <person name="Jones K.M."/>
            <person name="Tallon L.J."/>
            <person name="Delcher A.L."/>
            <person name="Salzberg S.L."/>
            <person name="Silva J.C."/>
            <person name="Haas B.J."/>
            <person name="Majoros W.H."/>
            <person name="Farzad M."/>
            <person name="Carlton J.M."/>
            <person name="Smith R.K. Jr."/>
            <person name="Garg J."/>
            <person name="Pearlman R.E."/>
            <person name="Karrer K.M."/>
            <person name="Sun L."/>
            <person name="Manning G."/>
            <person name="Elde N.C."/>
            <person name="Turkewitz A.P."/>
            <person name="Asai D.J."/>
            <person name="Wilkes D.E."/>
            <person name="Wang Y."/>
            <person name="Cai H."/>
            <person name="Collins K."/>
            <person name="Stewart B.A."/>
            <person name="Lee S.R."/>
            <person name="Wilamowska K."/>
            <person name="Weinberg Z."/>
            <person name="Ruzzo W.L."/>
            <person name="Wloga D."/>
            <person name="Gaertig J."/>
            <person name="Frankel J."/>
            <person name="Tsao C.-C."/>
            <person name="Gorovsky M.A."/>
            <person name="Keeling P.J."/>
            <person name="Waller R.F."/>
            <person name="Patron N.J."/>
            <person name="Cherry J.M."/>
            <person name="Stover N.A."/>
            <person name="Krieger C.J."/>
            <person name="del Toro C."/>
            <person name="Ryder H.F."/>
            <person name="Williamson S.C."/>
            <person name="Barbeau R.A."/>
            <person name="Hamilton E.P."/>
            <person name="Orias E."/>
        </authorList>
    </citation>
    <scope>NUCLEOTIDE SEQUENCE [LARGE SCALE GENOMIC DNA]</scope>
    <source>
        <strain evidence="2">SB210</strain>
    </source>
</reference>
<evidence type="ECO:0000313" key="1">
    <source>
        <dbReference type="EMBL" id="EAS05742.1"/>
    </source>
</evidence>
<proteinExistence type="predicted"/>
<keyword evidence="2" id="KW-1185">Reference proteome</keyword>